<gene>
    <name evidence="2" type="ORF">FB550_106147</name>
</gene>
<feature type="transmembrane region" description="Helical" evidence="1">
    <location>
        <begin position="33"/>
        <end position="53"/>
    </location>
</feature>
<dbReference type="RefSeq" id="WP_144565689.1">
    <property type="nucleotide sequence ID" value="NZ_VIVN01000006.1"/>
</dbReference>
<keyword evidence="1" id="KW-0472">Membrane</keyword>
<evidence type="ECO:0000313" key="3">
    <source>
        <dbReference type="Proteomes" id="UP000319671"/>
    </source>
</evidence>
<sequence>MLLMVSLIMVLVYSTYFFVSSRSEKGNGTLSNCVPMILGMTSSITIGLVIAILLPKMLAVTTILSIIVSAGIACLIGSRFGVRGIIESQASSLMGAMMGAMLGVMLAANEITLMVMTMDVIYLVSICLMMLLLSKDSMVKKQNIFKSKPATFYLVFLLSICLIGITGFLQKEDTQVEVNTMSHMHEH</sequence>
<keyword evidence="1" id="KW-1133">Transmembrane helix</keyword>
<keyword evidence="3" id="KW-1185">Reference proteome</keyword>
<feature type="transmembrane region" description="Helical" evidence="1">
    <location>
        <begin position="59"/>
        <end position="78"/>
    </location>
</feature>
<evidence type="ECO:0000313" key="2">
    <source>
        <dbReference type="EMBL" id="TWE01093.1"/>
    </source>
</evidence>
<protein>
    <submittedName>
        <fullName evidence="2">Uncharacterized protein</fullName>
    </submittedName>
</protein>
<feature type="transmembrane region" description="Helical" evidence="1">
    <location>
        <begin position="120"/>
        <end position="138"/>
    </location>
</feature>
<dbReference type="EMBL" id="VIVN01000006">
    <property type="protein sequence ID" value="TWE01093.1"/>
    <property type="molecule type" value="Genomic_DNA"/>
</dbReference>
<feature type="transmembrane region" description="Helical" evidence="1">
    <location>
        <begin position="90"/>
        <end position="108"/>
    </location>
</feature>
<keyword evidence="1" id="KW-0812">Transmembrane</keyword>
<dbReference type="AlphaFoldDB" id="A0A561DCM9"/>
<reference evidence="2 3" key="1">
    <citation type="submission" date="2019-06" db="EMBL/GenBank/DDBJ databases">
        <title>Sorghum-associated microbial communities from plants grown in Nebraska, USA.</title>
        <authorList>
            <person name="Schachtman D."/>
        </authorList>
    </citation>
    <scope>NUCLEOTIDE SEQUENCE [LARGE SCALE GENOMIC DNA]</scope>
    <source>
        <strain evidence="2 3">2482</strain>
    </source>
</reference>
<feature type="transmembrane region" description="Helical" evidence="1">
    <location>
        <begin position="150"/>
        <end position="169"/>
    </location>
</feature>
<evidence type="ECO:0000256" key="1">
    <source>
        <dbReference type="SAM" id="Phobius"/>
    </source>
</evidence>
<organism evidence="2 3">
    <name type="scientific">Neobacillus bataviensis</name>
    <dbReference type="NCBI Taxonomy" id="220685"/>
    <lineage>
        <taxon>Bacteria</taxon>
        <taxon>Bacillati</taxon>
        <taxon>Bacillota</taxon>
        <taxon>Bacilli</taxon>
        <taxon>Bacillales</taxon>
        <taxon>Bacillaceae</taxon>
        <taxon>Neobacillus</taxon>
    </lineage>
</organism>
<dbReference type="Proteomes" id="UP000319671">
    <property type="component" value="Unassembled WGS sequence"/>
</dbReference>
<accession>A0A561DCM9</accession>
<name>A0A561DCM9_9BACI</name>
<feature type="transmembrane region" description="Helical" evidence="1">
    <location>
        <begin position="6"/>
        <end position="21"/>
    </location>
</feature>
<proteinExistence type="predicted"/>
<comment type="caution">
    <text evidence="2">The sequence shown here is derived from an EMBL/GenBank/DDBJ whole genome shotgun (WGS) entry which is preliminary data.</text>
</comment>